<evidence type="ECO:0000256" key="5">
    <source>
        <dbReference type="ARBA" id="ARBA00023157"/>
    </source>
</evidence>
<evidence type="ECO:0000256" key="1">
    <source>
        <dbReference type="ARBA" id="ARBA00007664"/>
    </source>
</evidence>
<gene>
    <name evidence="7" type="ORF">AMK59_212</name>
</gene>
<keyword evidence="3" id="KW-0378">Hydrolase</keyword>
<dbReference type="Proteomes" id="UP000051574">
    <property type="component" value="Unassembled WGS sequence"/>
</dbReference>
<dbReference type="PANTHER" id="PTHR24276">
    <property type="entry name" value="POLYSERASE-RELATED"/>
    <property type="match status" value="1"/>
</dbReference>
<dbReference type="InterPro" id="IPR001314">
    <property type="entry name" value="Peptidase_S1A"/>
</dbReference>
<evidence type="ECO:0000313" key="7">
    <source>
        <dbReference type="EMBL" id="KRT84273.1"/>
    </source>
</evidence>
<name>A0A0T6BAA9_9SCAR</name>
<dbReference type="GO" id="GO:0004252">
    <property type="term" value="F:serine-type endopeptidase activity"/>
    <property type="evidence" value="ECO:0007669"/>
    <property type="project" value="InterPro"/>
</dbReference>
<comment type="caution">
    <text evidence="7">The sequence shown here is derived from an EMBL/GenBank/DDBJ whole genome shotgun (WGS) entry which is preliminary data.</text>
</comment>
<keyword evidence="2" id="KW-0645">Protease</keyword>
<evidence type="ECO:0000313" key="8">
    <source>
        <dbReference type="Proteomes" id="UP000051574"/>
    </source>
</evidence>
<evidence type="ECO:0000256" key="3">
    <source>
        <dbReference type="ARBA" id="ARBA00022801"/>
    </source>
</evidence>
<dbReference type="SMART" id="SM00020">
    <property type="entry name" value="Tryp_SPc"/>
    <property type="match status" value="1"/>
</dbReference>
<dbReference type="AlphaFoldDB" id="A0A0T6BAA9"/>
<dbReference type="InterPro" id="IPR001254">
    <property type="entry name" value="Trypsin_dom"/>
</dbReference>
<dbReference type="PRINTS" id="PR00722">
    <property type="entry name" value="CHYMOTRYPSIN"/>
</dbReference>
<dbReference type="PROSITE" id="PS50240">
    <property type="entry name" value="TRYPSIN_DOM"/>
    <property type="match status" value="1"/>
</dbReference>
<evidence type="ECO:0000256" key="4">
    <source>
        <dbReference type="ARBA" id="ARBA00022825"/>
    </source>
</evidence>
<dbReference type="SUPFAM" id="SSF50494">
    <property type="entry name" value="Trypsin-like serine proteases"/>
    <property type="match status" value="1"/>
</dbReference>
<reference evidence="7 8" key="1">
    <citation type="submission" date="2015-09" db="EMBL/GenBank/DDBJ databases">
        <title>Draft genome of the scarab beetle Oryctes borbonicus.</title>
        <authorList>
            <person name="Meyer J.M."/>
            <person name="Markov G.V."/>
            <person name="Baskaran P."/>
            <person name="Herrmann M."/>
            <person name="Sommer R.J."/>
            <person name="Roedelsperger C."/>
        </authorList>
    </citation>
    <scope>NUCLEOTIDE SEQUENCE [LARGE SCALE GENOMIC DNA]</scope>
    <source>
        <strain evidence="7">OB123</strain>
        <tissue evidence="7">Whole animal</tissue>
    </source>
</reference>
<proteinExistence type="inferred from homology"/>
<dbReference type="InterPro" id="IPR050430">
    <property type="entry name" value="Peptidase_S1"/>
</dbReference>
<dbReference type="GO" id="GO:0006508">
    <property type="term" value="P:proteolysis"/>
    <property type="evidence" value="ECO:0007669"/>
    <property type="project" value="UniProtKB-KW"/>
</dbReference>
<keyword evidence="8" id="KW-1185">Reference proteome</keyword>
<dbReference type="Pfam" id="PF00089">
    <property type="entry name" value="Trypsin"/>
    <property type="match status" value="1"/>
</dbReference>
<protein>
    <submittedName>
        <fullName evidence="7">Trypsin</fullName>
    </submittedName>
</protein>
<dbReference type="FunFam" id="2.40.10.10:FF:000068">
    <property type="entry name" value="transmembrane protease serine 2"/>
    <property type="match status" value="1"/>
</dbReference>
<dbReference type="InterPro" id="IPR018114">
    <property type="entry name" value="TRYPSIN_HIS"/>
</dbReference>
<comment type="similarity">
    <text evidence="1">Belongs to the peptidase S1 family.</text>
</comment>
<dbReference type="PROSITE" id="PS00134">
    <property type="entry name" value="TRYPSIN_HIS"/>
    <property type="match status" value="1"/>
</dbReference>
<dbReference type="InterPro" id="IPR009003">
    <property type="entry name" value="Peptidase_S1_PA"/>
</dbReference>
<dbReference type="InterPro" id="IPR043504">
    <property type="entry name" value="Peptidase_S1_PA_chymotrypsin"/>
</dbReference>
<keyword evidence="5" id="KW-1015">Disulfide bond</keyword>
<evidence type="ECO:0000256" key="2">
    <source>
        <dbReference type="ARBA" id="ARBA00022670"/>
    </source>
</evidence>
<keyword evidence="4" id="KW-0720">Serine protease</keyword>
<dbReference type="Gene3D" id="2.40.10.10">
    <property type="entry name" value="Trypsin-like serine proteases"/>
    <property type="match status" value="1"/>
</dbReference>
<dbReference type="EMBL" id="LJIG01002667">
    <property type="protein sequence ID" value="KRT84273.1"/>
    <property type="molecule type" value="Genomic_DNA"/>
</dbReference>
<sequence>MFFVQGLLLFMAVIFGSIAGNLSYRILNGALATIAEFPYYAFLSPDGETLRCGGAIIEPSIILTAAHCLIDTNFKVYTGIQSLNDLNGRTPYHVKKIIKHPDYSKGSNNDIGLIILSSPIQLGTNAKVIPVADMTPTSGAKVTIVGFGKVKCNPFLVDSAGRCFWGNSRNLRYVNATLTGTNDGVIDTVSDDNRNTCYVSPLKSLTKCRRYLVFIF</sequence>
<accession>A0A0T6BAA9</accession>
<dbReference type="PANTHER" id="PTHR24276:SF91">
    <property type="entry name" value="AT26814P-RELATED"/>
    <property type="match status" value="1"/>
</dbReference>
<evidence type="ECO:0000259" key="6">
    <source>
        <dbReference type="PROSITE" id="PS50240"/>
    </source>
</evidence>
<feature type="domain" description="Peptidase S1" evidence="6">
    <location>
        <begin position="26"/>
        <end position="197"/>
    </location>
</feature>
<organism evidence="7 8">
    <name type="scientific">Oryctes borbonicus</name>
    <dbReference type="NCBI Taxonomy" id="1629725"/>
    <lineage>
        <taxon>Eukaryota</taxon>
        <taxon>Metazoa</taxon>
        <taxon>Ecdysozoa</taxon>
        <taxon>Arthropoda</taxon>
        <taxon>Hexapoda</taxon>
        <taxon>Insecta</taxon>
        <taxon>Pterygota</taxon>
        <taxon>Neoptera</taxon>
        <taxon>Endopterygota</taxon>
        <taxon>Coleoptera</taxon>
        <taxon>Polyphaga</taxon>
        <taxon>Scarabaeiformia</taxon>
        <taxon>Scarabaeidae</taxon>
        <taxon>Dynastinae</taxon>
        <taxon>Oryctes</taxon>
    </lineage>
</organism>
<dbReference type="OrthoDB" id="6704066at2759"/>